<evidence type="ECO:0000313" key="4">
    <source>
        <dbReference type="EMBL" id="RLV48059.1"/>
    </source>
</evidence>
<accession>A0A3L8P0F2</accession>
<dbReference type="OrthoDB" id="9808424at2"/>
<sequence>MGEPERPEENPLLWQFLKHVAMGPALRVLGRPFAEGVDNIPETGGVILASNHLAVVDSFYLGLMTKRPICYLAKQEYFEGKGTRGAVVRWAFTNLNQIPVDRADGEQADASLKAAARVVEEGRVWGVYPEGTRSPDGRLYKGRTGVARVAALTGAPVVPVAMIGTREAHPPGHRFVRFHKVGMRFGEPMQFADTGKEPAREELRAFTDQVMKELQRLGGQEYADEYAPRSTHKRGVFG</sequence>
<gene>
    <name evidence="4" type="ORF">D9V37_18390</name>
</gene>
<dbReference type="GO" id="GO:0006654">
    <property type="term" value="P:phosphatidic acid biosynthetic process"/>
    <property type="evidence" value="ECO:0007669"/>
    <property type="project" value="TreeGrafter"/>
</dbReference>
<keyword evidence="1 4" id="KW-0808">Transferase</keyword>
<name>A0A3L8P0F2_9ACTN</name>
<keyword evidence="5" id="KW-1185">Reference proteome</keyword>
<evidence type="ECO:0000259" key="3">
    <source>
        <dbReference type="SMART" id="SM00563"/>
    </source>
</evidence>
<reference evidence="4 5" key="1">
    <citation type="submission" date="2018-10" db="EMBL/GenBank/DDBJ databases">
        <title>Marmoricola sp. 4Q3S-7 whole genome shotgun sequence.</title>
        <authorList>
            <person name="Li F."/>
        </authorList>
    </citation>
    <scope>NUCLEOTIDE SEQUENCE [LARGE SCALE GENOMIC DNA]</scope>
    <source>
        <strain evidence="4 5">4Q3S-7</strain>
    </source>
</reference>
<dbReference type="SMART" id="SM00563">
    <property type="entry name" value="PlsC"/>
    <property type="match status" value="1"/>
</dbReference>
<dbReference type="GO" id="GO:0005886">
    <property type="term" value="C:plasma membrane"/>
    <property type="evidence" value="ECO:0007669"/>
    <property type="project" value="TreeGrafter"/>
</dbReference>
<dbReference type="PANTHER" id="PTHR10434:SF11">
    <property type="entry name" value="1-ACYL-SN-GLYCEROL-3-PHOSPHATE ACYLTRANSFERASE"/>
    <property type="match status" value="1"/>
</dbReference>
<evidence type="ECO:0000313" key="5">
    <source>
        <dbReference type="Proteomes" id="UP000281708"/>
    </source>
</evidence>
<evidence type="ECO:0000256" key="1">
    <source>
        <dbReference type="ARBA" id="ARBA00022679"/>
    </source>
</evidence>
<dbReference type="AlphaFoldDB" id="A0A3L8P0F2"/>
<feature type="domain" description="Phospholipid/glycerol acyltransferase" evidence="3">
    <location>
        <begin position="46"/>
        <end position="165"/>
    </location>
</feature>
<comment type="caution">
    <text evidence="4">The sequence shown here is derived from an EMBL/GenBank/DDBJ whole genome shotgun (WGS) entry which is preliminary data.</text>
</comment>
<dbReference type="RefSeq" id="WP_121807566.1">
    <property type="nucleotide sequence ID" value="NZ_RDBE01000010.1"/>
</dbReference>
<organism evidence="4 5">
    <name type="scientific">Nocardioides mangrovicus</name>
    <dbReference type="NCBI Taxonomy" id="2478913"/>
    <lineage>
        <taxon>Bacteria</taxon>
        <taxon>Bacillati</taxon>
        <taxon>Actinomycetota</taxon>
        <taxon>Actinomycetes</taxon>
        <taxon>Propionibacteriales</taxon>
        <taxon>Nocardioidaceae</taxon>
        <taxon>Nocardioides</taxon>
    </lineage>
</organism>
<dbReference type="GO" id="GO:0003841">
    <property type="term" value="F:1-acylglycerol-3-phosphate O-acyltransferase activity"/>
    <property type="evidence" value="ECO:0007669"/>
    <property type="project" value="TreeGrafter"/>
</dbReference>
<dbReference type="Proteomes" id="UP000281708">
    <property type="component" value="Unassembled WGS sequence"/>
</dbReference>
<dbReference type="Pfam" id="PF01553">
    <property type="entry name" value="Acyltransferase"/>
    <property type="match status" value="1"/>
</dbReference>
<dbReference type="EMBL" id="RDBE01000010">
    <property type="protein sequence ID" value="RLV48059.1"/>
    <property type="molecule type" value="Genomic_DNA"/>
</dbReference>
<dbReference type="PANTHER" id="PTHR10434">
    <property type="entry name" value="1-ACYL-SN-GLYCEROL-3-PHOSPHATE ACYLTRANSFERASE"/>
    <property type="match status" value="1"/>
</dbReference>
<protein>
    <submittedName>
        <fullName evidence="4">1-acyl-sn-glycerol-3-phosphate acyltransferase</fullName>
    </submittedName>
</protein>
<evidence type="ECO:0000256" key="2">
    <source>
        <dbReference type="ARBA" id="ARBA00023315"/>
    </source>
</evidence>
<dbReference type="InterPro" id="IPR002123">
    <property type="entry name" value="Plipid/glycerol_acylTrfase"/>
</dbReference>
<keyword evidence="2 4" id="KW-0012">Acyltransferase</keyword>
<proteinExistence type="predicted"/>
<dbReference type="SUPFAM" id="SSF69593">
    <property type="entry name" value="Glycerol-3-phosphate (1)-acyltransferase"/>
    <property type="match status" value="1"/>
</dbReference>
<dbReference type="CDD" id="cd07989">
    <property type="entry name" value="LPLAT_AGPAT-like"/>
    <property type="match status" value="1"/>
</dbReference>